<gene>
    <name evidence="2" type="ORF">NTEN_LOCUS21495</name>
</gene>
<dbReference type="InterPro" id="IPR007822">
    <property type="entry name" value="LANC-like"/>
</dbReference>
<dbReference type="PANTHER" id="PTHR12736">
    <property type="entry name" value="LANC-LIKE PROTEIN"/>
    <property type="match status" value="1"/>
</dbReference>
<protein>
    <submittedName>
        <fullName evidence="2">Uncharacterized protein</fullName>
    </submittedName>
</protein>
<reference evidence="2 3" key="1">
    <citation type="submission" date="2020-02" db="EMBL/GenBank/DDBJ databases">
        <authorList>
            <person name="Ferguson B K."/>
        </authorList>
    </citation>
    <scope>NUCLEOTIDE SEQUENCE [LARGE SCALE GENOMIC DNA]</scope>
</reference>
<evidence type="ECO:0000256" key="1">
    <source>
        <dbReference type="PIRSR" id="PIRSR607822-1"/>
    </source>
</evidence>
<dbReference type="PRINTS" id="PR01950">
    <property type="entry name" value="LANCSUPER"/>
</dbReference>
<organism evidence="2 3">
    <name type="scientific">Nesidiocoris tenuis</name>
    <dbReference type="NCBI Taxonomy" id="355587"/>
    <lineage>
        <taxon>Eukaryota</taxon>
        <taxon>Metazoa</taxon>
        <taxon>Ecdysozoa</taxon>
        <taxon>Arthropoda</taxon>
        <taxon>Hexapoda</taxon>
        <taxon>Insecta</taxon>
        <taxon>Pterygota</taxon>
        <taxon>Neoptera</taxon>
        <taxon>Paraneoptera</taxon>
        <taxon>Hemiptera</taxon>
        <taxon>Heteroptera</taxon>
        <taxon>Panheteroptera</taxon>
        <taxon>Cimicomorpha</taxon>
        <taxon>Miridae</taxon>
        <taxon>Dicyphina</taxon>
        <taxon>Nesidiocoris</taxon>
    </lineage>
</organism>
<dbReference type="SUPFAM" id="SSF158745">
    <property type="entry name" value="LanC-like"/>
    <property type="match status" value="1"/>
</dbReference>
<dbReference type="InterPro" id="IPR012341">
    <property type="entry name" value="6hp_glycosidase-like_sf"/>
</dbReference>
<dbReference type="Gene3D" id="1.50.10.10">
    <property type="match status" value="1"/>
</dbReference>
<keyword evidence="1" id="KW-0862">Zinc</keyword>
<keyword evidence="1" id="KW-0479">Metal-binding</keyword>
<feature type="binding site" evidence="1">
    <location>
        <position position="128"/>
    </location>
    <ligand>
        <name>Zn(2+)</name>
        <dbReference type="ChEBI" id="CHEBI:29105"/>
    </ligand>
</feature>
<keyword evidence="3" id="KW-1185">Reference proteome</keyword>
<dbReference type="OrthoDB" id="10257263at2759"/>
<dbReference type="GO" id="GO:0031179">
    <property type="term" value="P:peptide modification"/>
    <property type="evidence" value="ECO:0007669"/>
    <property type="project" value="InterPro"/>
</dbReference>
<sequence length="133" mass="15318">MPKVRVMPEVRKLTSSICCRRRPTSRGLYSRLHPSRSPLRLRSLRSVWWRRTLRRPRRLRAAHGLCSILQMLLCCESYLEKNKEAEKLIKKSVDFLVSIQTPGGNFPCDFAEIGSSASVMREDLVHWCHGAPG</sequence>
<dbReference type="GO" id="GO:0005886">
    <property type="term" value="C:plasma membrane"/>
    <property type="evidence" value="ECO:0007669"/>
    <property type="project" value="TreeGrafter"/>
</dbReference>
<dbReference type="AlphaFoldDB" id="A0A6H5HLD2"/>
<proteinExistence type="predicted"/>
<name>A0A6H5HLD2_9HEMI</name>
<evidence type="ECO:0000313" key="3">
    <source>
        <dbReference type="Proteomes" id="UP000479000"/>
    </source>
</evidence>
<dbReference type="Proteomes" id="UP000479000">
    <property type="component" value="Unassembled WGS sequence"/>
</dbReference>
<dbReference type="Pfam" id="PF05147">
    <property type="entry name" value="LANC_like"/>
    <property type="match status" value="1"/>
</dbReference>
<dbReference type="GO" id="GO:0005975">
    <property type="term" value="P:carbohydrate metabolic process"/>
    <property type="evidence" value="ECO:0007669"/>
    <property type="project" value="InterPro"/>
</dbReference>
<evidence type="ECO:0000313" key="2">
    <source>
        <dbReference type="EMBL" id="CAB0017490.1"/>
    </source>
</evidence>
<dbReference type="PANTHER" id="PTHR12736:SF7">
    <property type="entry name" value="LANC-LIKE PROTEIN 3"/>
    <property type="match status" value="1"/>
</dbReference>
<dbReference type="GO" id="GO:0046872">
    <property type="term" value="F:metal ion binding"/>
    <property type="evidence" value="ECO:0007669"/>
    <property type="project" value="UniProtKB-KW"/>
</dbReference>
<accession>A0A6H5HLD2</accession>
<dbReference type="EMBL" id="CADCXU010031504">
    <property type="protein sequence ID" value="CAB0017490.1"/>
    <property type="molecule type" value="Genomic_DNA"/>
</dbReference>